<proteinExistence type="predicted"/>
<evidence type="ECO:0000313" key="2">
    <source>
        <dbReference type="Proteomes" id="UP000626109"/>
    </source>
</evidence>
<dbReference type="AlphaFoldDB" id="A0A813LEN7"/>
<dbReference type="EMBL" id="CAJNNW010035069">
    <property type="protein sequence ID" value="CAE8725430.1"/>
    <property type="molecule type" value="Genomic_DNA"/>
</dbReference>
<reference evidence="1" key="1">
    <citation type="submission" date="2021-02" db="EMBL/GenBank/DDBJ databases">
        <authorList>
            <person name="Dougan E. K."/>
            <person name="Rhodes N."/>
            <person name="Thang M."/>
            <person name="Chan C."/>
        </authorList>
    </citation>
    <scope>NUCLEOTIDE SEQUENCE</scope>
</reference>
<accession>A0A813LEN7</accession>
<feature type="non-terminal residue" evidence="1">
    <location>
        <position position="1"/>
    </location>
</feature>
<organism evidence="1 2">
    <name type="scientific">Polarella glacialis</name>
    <name type="common">Dinoflagellate</name>
    <dbReference type="NCBI Taxonomy" id="89957"/>
    <lineage>
        <taxon>Eukaryota</taxon>
        <taxon>Sar</taxon>
        <taxon>Alveolata</taxon>
        <taxon>Dinophyceae</taxon>
        <taxon>Suessiales</taxon>
        <taxon>Suessiaceae</taxon>
        <taxon>Polarella</taxon>
    </lineage>
</organism>
<dbReference type="Proteomes" id="UP000626109">
    <property type="component" value="Unassembled WGS sequence"/>
</dbReference>
<gene>
    <name evidence="1" type="ORF">PGLA2088_LOCUS44118</name>
</gene>
<sequence>MTPELLKRWQVRIREKLESMDLPPKLDGNLRGVYIGISAVYYAADLAGCSEVLLPKAVFVERLGAKLADLLANPPAPKKCKPGQDQVFDHREFANLVLVREVVSRVMADTAWIVCKRNWRAAPVTVSEGQ</sequence>
<protein>
    <submittedName>
        <fullName evidence="1">Uncharacterized protein</fullName>
    </submittedName>
</protein>
<comment type="caution">
    <text evidence="1">The sequence shown here is derived from an EMBL/GenBank/DDBJ whole genome shotgun (WGS) entry which is preliminary data.</text>
</comment>
<name>A0A813LEN7_POLGL</name>
<evidence type="ECO:0000313" key="1">
    <source>
        <dbReference type="EMBL" id="CAE8725430.1"/>
    </source>
</evidence>